<feature type="transmembrane region" description="Helical" evidence="5">
    <location>
        <begin position="66"/>
        <end position="85"/>
    </location>
</feature>
<accession>A0A133U9A0</accession>
<dbReference type="PANTHER" id="PTHR16119:SF17">
    <property type="entry name" value="TRANSMEMBRANE PROTEIN 144"/>
    <property type="match status" value="1"/>
</dbReference>
<keyword evidence="3 5" id="KW-1133">Transmembrane helix</keyword>
<dbReference type="Pfam" id="PF06800">
    <property type="entry name" value="Sugar_transport"/>
    <property type="match status" value="1"/>
</dbReference>
<keyword evidence="4 5" id="KW-0472">Membrane</keyword>
<name>A0A133U9A0_9EURY</name>
<evidence type="ECO:0000313" key="7">
    <source>
        <dbReference type="Proteomes" id="UP000070589"/>
    </source>
</evidence>
<dbReference type="Proteomes" id="UP000070589">
    <property type="component" value="Unassembled WGS sequence"/>
</dbReference>
<dbReference type="GO" id="GO:0015144">
    <property type="term" value="F:carbohydrate transmembrane transporter activity"/>
    <property type="evidence" value="ECO:0007669"/>
    <property type="project" value="InterPro"/>
</dbReference>
<dbReference type="GO" id="GO:0016020">
    <property type="term" value="C:membrane"/>
    <property type="evidence" value="ECO:0007669"/>
    <property type="project" value="UniProtKB-SubCell"/>
</dbReference>
<comment type="caution">
    <text evidence="6">The sequence shown here is derived from an EMBL/GenBank/DDBJ whole genome shotgun (WGS) entry which is preliminary data.</text>
</comment>
<dbReference type="AlphaFoldDB" id="A0A133U9A0"/>
<sequence>MEAAVFGVLASLLSAVFFGLYPVPRRYVDFGINDYLISMTLGVLICGLALSTFSSFSILYLSGEKWILGLITGSLWALGTVLYVSSVDCSGVGRATPIKNITAAVGLALGLIVFREIQGLTWLKTVYVIIGTLLIIWAGKILGSIQGKVDISRPSCPVDLAIPRFFKEDLKTPMTAGFILALGAAVLYGFTSIPLKMLTARTESVFQFLPSVGLGALITSVLADAAFTTTHTWRKVPVKEHFLAVLGGFIWVFGLLFLSTGIKLVKLSVAWPIAMSSTVFAILYALIAKEIKFSSNKKEVLKGLSIGVFGIFLLGMSL</sequence>
<dbReference type="PANTHER" id="PTHR16119">
    <property type="entry name" value="TRANSMEMBRANE PROTEIN 144"/>
    <property type="match status" value="1"/>
</dbReference>
<feature type="transmembrane region" description="Helical" evidence="5">
    <location>
        <begin position="35"/>
        <end position="60"/>
    </location>
</feature>
<evidence type="ECO:0000256" key="1">
    <source>
        <dbReference type="ARBA" id="ARBA00004141"/>
    </source>
</evidence>
<evidence type="ECO:0000313" key="6">
    <source>
        <dbReference type="EMBL" id="KXA90716.1"/>
    </source>
</evidence>
<feature type="transmembrane region" description="Helical" evidence="5">
    <location>
        <begin position="126"/>
        <end position="143"/>
    </location>
</feature>
<dbReference type="InterPro" id="IPR010651">
    <property type="entry name" value="Sugar_transport"/>
</dbReference>
<evidence type="ECO:0000256" key="5">
    <source>
        <dbReference type="SAM" id="Phobius"/>
    </source>
</evidence>
<reference evidence="6 7" key="1">
    <citation type="journal article" date="2016" name="Sci. Rep.">
        <title>Metabolic traits of an uncultured archaeal lineage -MSBL1- from brine pools of the Red Sea.</title>
        <authorList>
            <person name="Mwirichia R."/>
            <person name="Alam I."/>
            <person name="Rashid M."/>
            <person name="Vinu M."/>
            <person name="Ba-Alawi W."/>
            <person name="Anthony Kamau A."/>
            <person name="Kamanda Ngugi D."/>
            <person name="Goker M."/>
            <person name="Klenk H.P."/>
            <person name="Bajic V."/>
            <person name="Stingl U."/>
        </authorList>
    </citation>
    <scope>NUCLEOTIDE SEQUENCE [LARGE SCALE GENOMIC DNA]</scope>
    <source>
        <strain evidence="6">SCGC-AAA259D14</strain>
    </source>
</reference>
<comment type="subcellular location">
    <subcellularLocation>
        <location evidence="1">Membrane</location>
        <topology evidence="1">Multi-pass membrane protein</topology>
    </subcellularLocation>
</comment>
<feature type="transmembrane region" description="Helical" evidence="5">
    <location>
        <begin position="174"/>
        <end position="193"/>
    </location>
</feature>
<gene>
    <name evidence="6" type="ORF">AKJ62_00085</name>
</gene>
<evidence type="ECO:0000256" key="2">
    <source>
        <dbReference type="ARBA" id="ARBA00022692"/>
    </source>
</evidence>
<feature type="transmembrane region" description="Helical" evidence="5">
    <location>
        <begin position="242"/>
        <end position="262"/>
    </location>
</feature>
<feature type="transmembrane region" description="Helical" evidence="5">
    <location>
        <begin position="97"/>
        <end position="114"/>
    </location>
</feature>
<protein>
    <recommendedName>
        <fullName evidence="8">EamA domain-containing protein</fullName>
    </recommendedName>
</protein>
<keyword evidence="2 5" id="KW-0812">Transmembrane</keyword>
<evidence type="ECO:0008006" key="8">
    <source>
        <dbReference type="Google" id="ProtNLM"/>
    </source>
</evidence>
<dbReference type="EMBL" id="LHXL01000001">
    <property type="protein sequence ID" value="KXA90716.1"/>
    <property type="molecule type" value="Genomic_DNA"/>
</dbReference>
<keyword evidence="7" id="KW-1185">Reference proteome</keyword>
<feature type="transmembrane region" description="Helical" evidence="5">
    <location>
        <begin position="6"/>
        <end position="23"/>
    </location>
</feature>
<proteinExistence type="predicted"/>
<organism evidence="6 7">
    <name type="scientific">candidate division MSBL1 archaeon SCGC-AAA259D14</name>
    <dbReference type="NCBI Taxonomy" id="1698261"/>
    <lineage>
        <taxon>Archaea</taxon>
        <taxon>Methanobacteriati</taxon>
        <taxon>Methanobacteriota</taxon>
        <taxon>candidate division MSBL1</taxon>
    </lineage>
</organism>
<feature type="transmembrane region" description="Helical" evidence="5">
    <location>
        <begin position="268"/>
        <end position="288"/>
    </location>
</feature>
<evidence type="ECO:0000256" key="4">
    <source>
        <dbReference type="ARBA" id="ARBA00023136"/>
    </source>
</evidence>
<evidence type="ECO:0000256" key="3">
    <source>
        <dbReference type="ARBA" id="ARBA00022989"/>
    </source>
</evidence>
<feature type="transmembrane region" description="Helical" evidence="5">
    <location>
        <begin position="205"/>
        <end position="230"/>
    </location>
</feature>